<evidence type="ECO:0000256" key="1">
    <source>
        <dbReference type="SAM" id="Phobius"/>
    </source>
</evidence>
<feature type="transmembrane region" description="Helical" evidence="1">
    <location>
        <begin position="24"/>
        <end position="41"/>
    </location>
</feature>
<proteinExistence type="predicted"/>
<keyword evidence="3" id="KW-1185">Reference proteome</keyword>
<name>A0A835JY28_9ROSI</name>
<protein>
    <submittedName>
        <fullName evidence="2">Uncharacterized protein</fullName>
    </submittedName>
</protein>
<organism evidence="2 3">
    <name type="scientific">Salix dunnii</name>
    <dbReference type="NCBI Taxonomy" id="1413687"/>
    <lineage>
        <taxon>Eukaryota</taxon>
        <taxon>Viridiplantae</taxon>
        <taxon>Streptophyta</taxon>
        <taxon>Embryophyta</taxon>
        <taxon>Tracheophyta</taxon>
        <taxon>Spermatophyta</taxon>
        <taxon>Magnoliopsida</taxon>
        <taxon>eudicotyledons</taxon>
        <taxon>Gunneridae</taxon>
        <taxon>Pentapetalae</taxon>
        <taxon>rosids</taxon>
        <taxon>fabids</taxon>
        <taxon>Malpighiales</taxon>
        <taxon>Salicaceae</taxon>
        <taxon>Saliceae</taxon>
        <taxon>Salix</taxon>
    </lineage>
</organism>
<keyword evidence="1" id="KW-0472">Membrane</keyword>
<sequence length="74" mass="7828">MALVDLLATDFMGPKLQSSMKLQIWAYIAVLLGTGGTSLLHPNPALIPVMKNSSRLDNLGSSMLSAKATTVLTL</sequence>
<dbReference type="EMBL" id="JADGMS010000008">
    <property type="protein sequence ID" value="KAF9677283.1"/>
    <property type="molecule type" value="Genomic_DNA"/>
</dbReference>
<evidence type="ECO:0000313" key="3">
    <source>
        <dbReference type="Proteomes" id="UP000657918"/>
    </source>
</evidence>
<keyword evidence="1" id="KW-1133">Transmembrane helix</keyword>
<dbReference type="Proteomes" id="UP000657918">
    <property type="component" value="Chromosome 8"/>
</dbReference>
<gene>
    <name evidence="2" type="ORF">SADUNF_Sadunf08G0091900</name>
</gene>
<dbReference type="AlphaFoldDB" id="A0A835JY28"/>
<evidence type="ECO:0000313" key="2">
    <source>
        <dbReference type="EMBL" id="KAF9677283.1"/>
    </source>
</evidence>
<reference evidence="2 3" key="1">
    <citation type="submission" date="2020-10" db="EMBL/GenBank/DDBJ databases">
        <title>Plant Genome Project.</title>
        <authorList>
            <person name="Zhang R.-G."/>
        </authorList>
    </citation>
    <scope>NUCLEOTIDE SEQUENCE [LARGE SCALE GENOMIC DNA]</scope>
    <source>
        <strain evidence="2">FAFU-HL-1</strain>
        <tissue evidence="2">Leaf</tissue>
    </source>
</reference>
<keyword evidence="1" id="KW-0812">Transmembrane</keyword>
<accession>A0A835JY28</accession>
<comment type="caution">
    <text evidence="2">The sequence shown here is derived from an EMBL/GenBank/DDBJ whole genome shotgun (WGS) entry which is preliminary data.</text>
</comment>
<dbReference type="OrthoDB" id="448280at2759"/>